<feature type="region of interest" description="Disordered" evidence="1">
    <location>
        <begin position="541"/>
        <end position="581"/>
    </location>
</feature>
<proteinExistence type="predicted"/>
<feature type="region of interest" description="Disordered" evidence="1">
    <location>
        <begin position="234"/>
        <end position="253"/>
    </location>
</feature>
<feature type="region of interest" description="Disordered" evidence="1">
    <location>
        <begin position="260"/>
        <end position="293"/>
    </location>
</feature>
<sequence>MSCLTYLRLSGGIYVVAGSEDRMMTDSYEAMLMPSCLTECCCLELIVEGEELVEQRIYYVKFEKPLLFDSILSKTSKTSASFTSVRGSKFGRSVAKYAKKNDPGLVQTLSTVNSRVIRTVFNLSLPLDLKLPDLTQHEATNCIRALGKSLKILDYEFNYSSFWLLDTLSKMIKDMQLKNVSVSDQNTFLVWFSFVLRCISVTGASREETFQFLEDLFKKAVKIIYEGNPIPKPENIECDERKMSHKPSTDSKSLLSLKSFTGSESSNNKRKSSSSQKSSKKPSTKSSKSRKTLSSSFSKTSSLLISAEEKVNMNLDAFYTFIKMIYEVFGDRFVYSVVSEVYSSPVLVTPVDVHLDFLEPKPPKPEPVSLPPDRTTPRKGKASSAKSGKKEGGIKKKDKNPRSSSKVPGPDIPPAETETEKQKKSKGKKGVKEDEGKPKKDKGSKIQTKATKGLAKELSEGKKTGKGNKPSRKPKKSSSLHSVPDPQKLMLEARIKEFDRVISPEMKLEAEKLTTKDKYILPLADTVDSKFVENLVRSLIPTEEKPIEELKPKGGKGKDKMKSSMKESKKKDKDKKKNNEL</sequence>
<name>A0A1B6LQ66_9HEMI</name>
<organism evidence="2">
    <name type="scientific">Graphocephala atropunctata</name>
    <dbReference type="NCBI Taxonomy" id="36148"/>
    <lineage>
        <taxon>Eukaryota</taxon>
        <taxon>Metazoa</taxon>
        <taxon>Ecdysozoa</taxon>
        <taxon>Arthropoda</taxon>
        <taxon>Hexapoda</taxon>
        <taxon>Insecta</taxon>
        <taxon>Pterygota</taxon>
        <taxon>Neoptera</taxon>
        <taxon>Paraneoptera</taxon>
        <taxon>Hemiptera</taxon>
        <taxon>Auchenorrhyncha</taxon>
        <taxon>Membracoidea</taxon>
        <taxon>Cicadellidae</taxon>
        <taxon>Cicadellinae</taxon>
        <taxon>Cicadellini</taxon>
        <taxon>Graphocephala</taxon>
    </lineage>
</organism>
<feature type="compositionally biased region" description="Basic and acidic residues" evidence="1">
    <location>
        <begin position="430"/>
        <end position="444"/>
    </location>
</feature>
<protein>
    <submittedName>
        <fullName evidence="2">Uncharacterized protein</fullName>
    </submittedName>
</protein>
<dbReference type="EMBL" id="GEBQ01014180">
    <property type="protein sequence ID" value="JAT25797.1"/>
    <property type="molecule type" value="Transcribed_RNA"/>
</dbReference>
<feature type="compositionally biased region" description="Basic and acidic residues" evidence="1">
    <location>
        <begin position="542"/>
        <end position="581"/>
    </location>
</feature>
<feature type="compositionally biased region" description="Basic residues" evidence="1">
    <location>
        <begin position="464"/>
        <end position="478"/>
    </location>
</feature>
<dbReference type="AlphaFoldDB" id="A0A1B6LQ66"/>
<evidence type="ECO:0000256" key="1">
    <source>
        <dbReference type="SAM" id="MobiDB-lite"/>
    </source>
</evidence>
<feature type="compositionally biased region" description="Basic and acidic residues" evidence="1">
    <location>
        <begin position="454"/>
        <end position="463"/>
    </location>
</feature>
<evidence type="ECO:0000313" key="2">
    <source>
        <dbReference type="EMBL" id="JAT25797.1"/>
    </source>
</evidence>
<gene>
    <name evidence="2" type="ORF">g.6373</name>
</gene>
<feature type="region of interest" description="Disordered" evidence="1">
    <location>
        <begin position="360"/>
        <end position="488"/>
    </location>
</feature>
<reference evidence="2" key="1">
    <citation type="submission" date="2015-11" db="EMBL/GenBank/DDBJ databases">
        <title>De novo transcriptome assembly of four potential Pierce s Disease insect vectors from Arizona vineyards.</title>
        <authorList>
            <person name="Tassone E.E."/>
        </authorList>
    </citation>
    <scope>NUCLEOTIDE SEQUENCE</scope>
</reference>
<feature type="compositionally biased region" description="Basic residues" evidence="1">
    <location>
        <begin position="268"/>
        <end position="291"/>
    </location>
</feature>
<accession>A0A1B6LQ66</accession>